<sequence length="131" mass="15031">MEVKDWKSRSPGPRLIAGILLCVRYMFNLLVLSLIGILMCIPYIRGFMSKKMKENNPYEGTEHTTLIIDRKAILKELQCCLSELWYREAVTGSKAPNVEILNLQTKEWVKLLNLQVGRKNRPLVVCFGSCT</sequence>
<dbReference type="GO" id="GO:0004800">
    <property type="term" value="F:thyroxine 5'-deiodinase activity"/>
    <property type="evidence" value="ECO:0007669"/>
    <property type="project" value="InterPro"/>
</dbReference>
<reference evidence="2" key="1">
    <citation type="submission" date="2019-08" db="EMBL/GenBank/DDBJ databases">
        <title>The improved chromosome-level genome for the pearl oyster Pinctada fucata martensii using PacBio sequencing and Hi-C.</title>
        <authorList>
            <person name="Zheng Z."/>
        </authorList>
    </citation>
    <scope>NUCLEOTIDE SEQUENCE</scope>
    <source>
        <strain evidence="2">ZZ-2019</strain>
        <tissue evidence="2">Adductor muscle</tissue>
    </source>
</reference>
<dbReference type="Proteomes" id="UP001186944">
    <property type="component" value="Unassembled WGS sequence"/>
</dbReference>
<organism evidence="2 3">
    <name type="scientific">Pinctada imbricata</name>
    <name type="common">Atlantic pearl-oyster</name>
    <name type="synonym">Pinctada martensii</name>
    <dbReference type="NCBI Taxonomy" id="66713"/>
    <lineage>
        <taxon>Eukaryota</taxon>
        <taxon>Metazoa</taxon>
        <taxon>Spiralia</taxon>
        <taxon>Lophotrochozoa</taxon>
        <taxon>Mollusca</taxon>
        <taxon>Bivalvia</taxon>
        <taxon>Autobranchia</taxon>
        <taxon>Pteriomorphia</taxon>
        <taxon>Pterioida</taxon>
        <taxon>Pterioidea</taxon>
        <taxon>Pteriidae</taxon>
        <taxon>Pinctada</taxon>
    </lineage>
</organism>
<keyword evidence="1" id="KW-1133">Transmembrane helix</keyword>
<accession>A0AA88YJR8</accession>
<name>A0AA88YJR8_PINIB</name>
<comment type="caution">
    <text evidence="2">The sequence shown here is derived from an EMBL/GenBank/DDBJ whole genome shotgun (WGS) entry which is preliminary data.</text>
</comment>
<dbReference type="AlphaFoldDB" id="A0AA88YJR8"/>
<protein>
    <recommendedName>
        <fullName evidence="4">Iodothyronine deiodinase</fullName>
    </recommendedName>
</protein>
<gene>
    <name evidence="2" type="ORF">FSP39_022317</name>
</gene>
<evidence type="ECO:0000256" key="1">
    <source>
        <dbReference type="SAM" id="Phobius"/>
    </source>
</evidence>
<evidence type="ECO:0000313" key="3">
    <source>
        <dbReference type="Proteomes" id="UP001186944"/>
    </source>
</evidence>
<evidence type="ECO:0000313" key="2">
    <source>
        <dbReference type="EMBL" id="KAK3106544.1"/>
    </source>
</evidence>
<feature type="transmembrane region" description="Helical" evidence="1">
    <location>
        <begin position="15"/>
        <end position="44"/>
    </location>
</feature>
<keyword evidence="1" id="KW-0472">Membrane</keyword>
<dbReference type="InterPro" id="IPR000643">
    <property type="entry name" value="Iodothyronine_deiodinase"/>
</dbReference>
<keyword evidence="3" id="KW-1185">Reference proteome</keyword>
<evidence type="ECO:0008006" key="4">
    <source>
        <dbReference type="Google" id="ProtNLM"/>
    </source>
</evidence>
<keyword evidence="1" id="KW-0812">Transmembrane</keyword>
<dbReference type="Pfam" id="PF00837">
    <property type="entry name" value="T4_deiodinase"/>
    <property type="match status" value="1"/>
</dbReference>
<dbReference type="EMBL" id="VSWD01000003">
    <property type="protein sequence ID" value="KAK3106544.1"/>
    <property type="molecule type" value="Genomic_DNA"/>
</dbReference>
<proteinExistence type="predicted"/>